<dbReference type="FunFam" id="1.25.40.10:FF:000381">
    <property type="entry name" value="Pentatricopeptide repeat-containing protein"/>
    <property type="match status" value="2"/>
</dbReference>
<feature type="repeat" description="PPR" evidence="3">
    <location>
        <begin position="462"/>
        <end position="496"/>
    </location>
</feature>
<feature type="repeat" description="PPR" evidence="3">
    <location>
        <begin position="260"/>
        <end position="294"/>
    </location>
</feature>
<feature type="repeat" description="PPR" evidence="3">
    <location>
        <begin position="563"/>
        <end position="597"/>
    </location>
</feature>
<evidence type="ECO:0000256" key="3">
    <source>
        <dbReference type="PROSITE-ProRule" id="PRU00708"/>
    </source>
</evidence>
<accession>A0A061F3H7</accession>
<dbReference type="InterPro" id="IPR057326">
    <property type="entry name" value="KR_dom"/>
</dbReference>
<dbReference type="eggNOG" id="KOG4197">
    <property type="taxonomic scope" value="Eukaryota"/>
</dbReference>
<dbReference type="InterPro" id="IPR002885">
    <property type="entry name" value="PPR_rpt"/>
</dbReference>
<evidence type="ECO:0000256" key="2">
    <source>
        <dbReference type="ARBA" id="ARBA00022737"/>
    </source>
</evidence>
<dbReference type="Pfam" id="PF20431">
    <property type="entry name" value="E_motif"/>
    <property type="match status" value="1"/>
</dbReference>
<comment type="similarity">
    <text evidence="1">Belongs to the PPR family. PCMP-H subfamily.</text>
</comment>
<evidence type="ECO:0000313" key="5">
    <source>
        <dbReference type="EMBL" id="EOY11207.1"/>
    </source>
</evidence>
<dbReference type="CDD" id="cd05362">
    <property type="entry name" value="THN_reductase-like_SDR_c"/>
    <property type="match status" value="1"/>
</dbReference>
<dbReference type="SMART" id="SM00822">
    <property type="entry name" value="PKS_KR"/>
    <property type="match status" value="1"/>
</dbReference>
<dbReference type="InterPro" id="IPR011990">
    <property type="entry name" value="TPR-like_helical_dom_sf"/>
</dbReference>
<feature type="repeat" description="PPR" evidence="3">
    <location>
        <begin position="532"/>
        <end position="562"/>
    </location>
</feature>
<dbReference type="InterPro" id="IPR046849">
    <property type="entry name" value="E2_motif"/>
</dbReference>
<dbReference type="PANTHER" id="PTHR24015">
    <property type="entry name" value="OS07G0578800 PROTEIN-RELATED"/>
    <property type="match status" value="1"/>
</dbReference>
<dbReference type="eggNOG" id="KOG0725">
    <property type="taxonomic scope" value="Eukaryota"/>
</dbReference>
<dbReference type="PRINTS" id="PR00080">
    <property type="entry name" value="SDRFAMILY"/>
</dbReference>
<dbReference type="Pfam" id="PF01535">
    <property type="entry name" value="PPR"/>
    <property type="match status" value="4"/>
</dbReference>
<evidence type="ECO:0000313" key="6">
    <source>
        <dbReference type="Proteomes" id="UP000026915"/>
    </source>
</evidence>
<dbReference type="InterPro" id="IPR046848">
    <property type="entry name" value="E_motif"/>
</dbReference>
<dbReference type="Gene3D" id="1.25.40.10">
    <property type="entry name" value="Tetratricopeptide repeat domain"/>
    <property type="match status" value="7"/>
</dbReference>
<evidence type="ECO:0000259" key="4">
    <source>
        <dbReference type="SMART" id="SM00822"/>
    </source>
</evidence>
<dbReference type="FunFam" id="1.25.40.10:FF:000031">
    <property type="entry name" value="Pentatricopeptide repeat-containing protein mitochondrial"/>
    <property type="match status" value="1"/>
</dbReference>
<feature type="repeat" description="PPR" evidence="3">
    <location>
        <begin position="765"/>
        <end position="799"/>
    </location>
</feature>
<dbReference type="GO" id="GO:0009451">
    <property type="term" value="P:RNA modification"/>
    <property type="evidence" value="ECO:0000318"/>
    <property type="project" value="GO_Central"/>
</dbReference>
<dbReference type="PANTHER" id="PTHR24015:SF2038">
    <property type="entry name" value="REPEAT-CONTAINING PROTEIN, PUTATIVE-RELATED"/>
    <property type="match status" value="1"/>
</dbReference>
<feature type="repeat" description="PPR" evidence="3">
    <location>
        <begin position="158"/>
        <end position="192"/>
    </location>
</feature>
<sequence>MFLNQLSLHGTSTYSFFYHFPSLKLKPHQISFNHSQNFQKYFNRKWSRLRLACFNTNAISNSFDELSIEENEGNSKEVSFLYWMENRGVKANQQTFLWLLEGCLNSGSIEQGKKLHGKILKMGFSKEHVLSEKLMDLHIASGDLDAAINVFDDMPKRNVFSWNKMISGFISKKLTNKVLRFYSRMVVENVNPNERTFAGILKACSGSNVWFEYVEQIHARIIRHGFGFSSFVCNPLIDLYTKNGFIDSAIKVFDKLYVKDSVSWVAMISGLSQNGYEEQAILLFSEMHISGICPTPYVFSSVLSACTKIEFFKLGEQLHSLVFKQGFSSETYVCNALVTLYSRSGSLVSAEQIFSNMQLRDGVTYNSLISGLAQCGYSDRALELFEKMHHDCLKPDCVTVASLLGACASLGALYTGKQLHSYAIKAGFSMDIIVEGSLLDLYLKCSDIETAYEFFSTTETENVVLWNVMLVAYGQLDNLSESFHIFRQMQIEGLVPNQFTYPSILRTCTSLGALDLGEQIHSQVIKTGFQYNVYVCSVLIDMYAKLGKLETALEILRKLPEEDVVSWTAMIAGYTQHDMFYEALELFGEMLNRGIQSDNIGLSSAISACAGIQALSQGQQIHAQSFLSGFSDDLSIGNALVSLYARCSQRQDAYKAFKKIDNKDNISWNALISGFTQSGFCEEALQVFSQMNKAGLEATLYTCISSVSAAANTANIKQGKQIHAMIIKKGYDLEIEASNVLITLYAKCGSIDDAKKEFLEIPEKNEVSWNAMITGYSQHGYGIEAIDLFEKMKQVGVTPNPVTLVGVLSACSHVGLVDEGLDYFDSMSKEHGLVPKPEHYACVVDLLGRAGLLCRARKFVEDMPIEPDAIIWRTLLSACAVHKNVDIGEFAAHHLLKLEPQDSASYVLLSNLYAVSKKWDSRDQTRQMMKERGVKKEPAQSWIEVKNSIHAFFVGDRLHPLAEKIYEHLEDLNKRAAEIGYVQDRYSRFSDVEQGQKDPTVHIHSEKLAIAFGLLSLPSAIPVRVIKNLRVCNDCHNWIKFVSKISNQLIIVRDAYRFHHFEVTIHCGENIKSTFDELILFEPHFPVSATGLKFEKVQDATTSISHCRCLSRKPEAICSDVRQEETAMEESSSSLSLKDRVAIVTGGSRGIGRAIAIHLHSLGARVALNYASNSTQADLLASELNASYTPEHPRAVAIKADVSDPEQVKLLFDRAEQEFGSKIHILVNCAGVMDQKYPTLANTTIEDWDTTFNINTKGSFLCCREAANRLTREGGGRIIMISTSLVGSLLPGYAAYVASKAAVEAMTKILAKELKGTRITANCVAPGPVATELFFAGKTEETIKRFADACPLGRLGEPKDIAGIVGFLSSDAGEWTNGQVIRVNGGVVV</sequence>
<dbReference type="SUPFAM" id="SSF51735">
    <property type="entry name" value="NAD(P)-binding Rossmann-fold domains"/>
    <property type="match status" value="1"/>
</dbReference>
<dbReference type="FunFam" id="1.25.40.10:FF:000196">
    <property type="entry name" value="Pentatricopeptide repeat-containing protein At4g14850"/>
    <property type="match status" value="1"/>
</dbReference>
<dbReference type="InterPro" id="IPR032867">
    <property type="entry name" value="DYW_dom"/>
</dbReference>
<reference evidence="5 6" key="1">
    <citation type="journal article" date="2013" name="Genome Biol.">
        <title>The genome sequence of the most widely cultivated cacao type and its use to identify candidate genes regulating pod color.</title>
        <authorList>
            <person name="Motamayor J.C."/>
            <person name="Mockaitis K."/>
            <person name="Schmutz J."/>
            <person name="Haiminen N."/>
            <person name="Iii D.L."/>
            <person name="Cornejo O."/>
            <person name="Findley S.D."/>
            <person name="Zheng P."/>
            <person name="Utro F."/>
            <person name="Royaert S."/>
            <person name="Saski C."/>
            <person name="Jenkins J."/>
            <person name="Podicheti R."/>
            <person name="Zhao M."/>
            <person name="Scheffler B.E."/>
            <person name="Stack J.C."/>
            <person name="Feltus F.A."/>
            <person name="Mustiga G.M."/>
            <person name="Amores F."/>
            <person name="Phillips W."/>
            <person name="Marelli J.P."/>
            <person name="May G.D."/>
            <person name="Shapiro H."/>
            <person name="Ma J."/>
            <person name="Bustamante C.D."/>
            <person name="Schnell R.J."/>
            <person name="Main D."/>
            <person name="Gilbert D."/>
            <person name="Parida L."/>
            <person name="Kuhn D.N."/>
        </authorList>
    </citation>
    <scope>NUCLEOTIDE SEQUENCE [LARGE SCALE GENOMIC DNA]</scope>
    <source>
        <strain evidence="6">cv. Matina 1-6</strain>
    </source>
</reference>
<protein>
    <submittedName>
        <fullName evidence="5">Pentatricopeptide repeat superfamily protein isoform 1</fullName>
    </submittedName>
</protein>
<dbReference type="InterPro" id="IPR002347">
    <property type="entry name" value="SDR_fam"/>
</dbReference>
<dbReference type="Pfam" id="PF13041">
    <property type="entry name" value="PPR_2"/>
    <property type="match status" value="5"/>
</dbReference>
<dbReference type="GO" id="GO:0003723">
    <property type="term" value="F:RNA binding"/>
    <property type="evidence" value="ECO:0007669"/>
    <property type="project" value="InterPro"/>
</dbReference>
<dbReference type="FunCoup" id="A0A061F3H7">
    <property type="interactions" value="175"/>
</dbReference>
<proteinExistence type="inferred from homology"/>
<keyword evidence="2" id="KW-0677">Repeat</keyword>
<dbReference type="InterPro" id="IPR036291">
    <property type="entry name" value="NAD(P)-bd_dom_sf"/>
</dbReference>
<dbReference type="FunFam" id="3.40.50.720:FF:000084">
    <property type="entry name" value="Short-chain dehydrogenase reductase"/>
    <property type="match status" value="1"/>
</dbReference>
<dbReference type="FunFam" id="1.25.40.10:FF:002118">
    <property type="entry name" value="Pentatricopeptide repeat-containing protein At4g13650"/>
    <property type="match status" value="1"/>
</dbReference>
<dbReference type="GO" id="GO:0008270">
    <property type="term" value="F:zinc ion binding"/>
    <property type="evidence" value="ECO:0007669"/>
    <property type="project" value="InterPro"/>
</dbReference>
<dbReference type="Pfam" id="PF13812">
    <property type="entry name" value="PPR_3"/>
    <property type="match status" value="1"/>
</dbReference>
<dbReference type="PROSITE" id="PS51375">
    <property type="entry name" value="PPR"/>
    <property type="match status" value="8"/>
</dbReference>
<dbReference type="InParanoid" id="A0A061F3H7"/>
<dbReference type="Pfam" id="PF20430">
    <property type="entry name" value="Eplus_motif"/>
    <property type="match status" value="1"/>
</dbReference>
<feature type="domain" description="Ketoreductase" evidence="4">
    <location>
        <begin position="1140"/>
        <end position="1333"/>
    </location>
</feature>
<dbReference type="NCBIfam" id="TIGR00756">
    <property type="entry name" value="PPR"/>
    <property type="match status" value="8"/>
</dbReference>
<dbReference type="Pfam" id="PF14432">
    <property type="entry name" value="DYW_deaminase"/>
    <property type="match status" value="1"/>
</dbReference>
<feature type="repeat" description="PPR" evidence="3">
    <location>
        <begin position="664"/>
        <end position="698"/>
    </location>
</feature>
<organism evidence="5 6">
    <name type="scientific">Theobroma cacao</name>
    <name type="common">Cacao</name>
    <name type="synonym">Cocoa</name>
    <dbReference type="NCBI Taxonomy" id="3641"/>
    <lineage>
        <taxon>Eukaryota</taxon>
        <taxon>Viridiplantae</taxon>
        <taxon>Streptophyta</taxon>
        <taxon>Embryophyta</taxon>
        <taxon>Tracheophyta</taxon>
        <taxon>Spermatophyta</taxon>
        <taxon>Magnoliopsida</taxon>
        <taxon>eudicotyledons</taxon>
        <taxon>Gunneridae</taxon>
        <taxon>Pentapetalae</taxon>
        <taxon>rosids</taxon>
        <taxon>malvids</taxon>
        <taxon>Malvales</taxon>
        <taxon>Malvaceae</taxon>
        <taxon>Byttnerioideae</taxon>
        <taxon>Theobroma</taxon>
    </lineage>
</organism>
<name>A0A061F3H7_THECC</name>
<dbReference type="PRINTS" id="PR00081">
    <property type="entry name" value="GDHRDH"/>
</dbReference>
<evidence type="ECO:0000256" key="1">
    <source>
        <dbReference type="ARBA" id="ARBA00006643"/>
    </source>
</evidence>
<dbReference type="InterPro" id="IPR046960">
    <property type="entry name" value="PPR_At4g14850-like_plant"/>
</dbReference>
<feature type="repeat" description="PPR" evidence="3">
    <location>
        <begin position="361"/>
        <end position="395"/>
    </location>
</feature>
<dbReference type="Pfam" id="PF13561">
    <property type="entry name" value="adh_short_C2"/>
    <property type="match status" value="1"/>
</dbReference>
<dbReference type="Proteomes" id="UP000026915">
    <property type="component" value="Chromosome 5"/>
</dbReference>
<dbReference type="Gramene" id="EOY11207">
    <property type="protein sequence ID" value="EOY11207"/>
    <property type="gene ID" value="TCM_026455"/>
</dbReference>
<keyword evidence="6" id="KW-1185">Reference proteome</keyword>
<dbReference type="FunFam" id="1.25.40.10:FF:000073">
    <property type="entry name" value="Pentatricopeptide repeat-containing protein chloroplastic"/>
    <property type="match status" value="2"/>
</dbReference>
<dbReference type="Gene3D" id="3.40.50.720">
    <property type="entry name" value="NAD(P)-binding Rossmann-like Domain"/>
    <property type="match status" value="1"/>
</dbReference>
<gene>
    <name evidence="5" type="ORF">TCM_026455</name>
</gene>
<dbReference type="FunFam" id="1.25.40.10:FF:000366">
    <property type="entry name" value="Pentatricopeptide (PPR) repeat-containing protein"/>
    <property type="match status" value="1"/>
</dbReference>
<dbReference type="EMBL" id="CM001883">
    <property type="protein sequence ID" value="EOY11207.1"/>
    <property type="molecule type" value="Genomic_DNA"/>
</dbReference>